<dbReference type="Gene3D" id="3.40.50.1820">
    <property type="entry name" value="alpha/beta hydrolase"/>
    <property type="match status" value="1"/>
</dbReference>
<dbReference type="GO" id="GO:0006355">
    <property type="term" value="P:regulation of DNA-templated transcription"/>
    <property type="evidence" value="ECO:0007669"/>
    <property type="project" value="InterPro"/>
</dbReference>
<dbReference type="SUPFAM" id="SSF53474">
    <property type="entry name" value="alpha/beta-Hydrolases"/>
    <property type="match status" value="1"/>
</dbReference>
<sequence>MAGLSFFCYFSDRVTIDSTNIVYEFGPFRLELNEHRLLREGHSIPLTGKAFDTLRVLLERHGTLVSKQDLMTAVWPSTQVEENNLDRNISALRKALGGQASGKPFIETVPRAGYRFIAPVAGIPLTAMNRRAEDRAKEMSPRQEIRFCLTPDNVRIAYATVGSGHPIVRVANCFNHLDFEWGSPIWRHWVRDLAKGHSIVRYDGRGNGLSERDVEDFSLAAWVQDLETVVDAAGLDTFALMGHSQGSAVAIVYAVRHPERVSHLILCGAYSRGACHREKPDLLEARRALEKLVELNFGESNPSFFQLVTSFYIPEGATPEEQDWFKDLQLISVSSANLVKFMRACDEIDVRALLPKVSVPTIVFHSDGDRVAPPEEGRIVATEISNARFVPLSSGNHFLLSEEPAWKSFREELASFLKSTDLSRTGT</sequence>
<dbReference type="InterPro" id="IPR016032">
    <property type="entry name" value="Sig_transdc_resp-reg_C-effctor"/>
</dbReference>
<dbReference type="Gene3D" id="1.10.10.10">
    <property type="entry name" value="Winged helix-like DNA-binding domain superfamily/Winged helix DNA-binding domain"/>
    <property type="match status" value="1"/>
</dbReference>
<dbReference type="AlphaFoldDB" id="A0A4Q7YX87"/>
<comment type="caution">
    <text evidence="4">The sequence shown here is derived from an EMBL/GenBank/DDBJ whole genome shotgun (WGS) entry which is preliminary data.</text>
</comment>
<dbReference type="Pfam" id="PF00486">
    <property type="entry name" value="Trans_reg_C"/>
    <property type="match status" value="1"/>
</dbReference>
<protein>
    <submittedName>
        <fullName evidence="4">Lysine decarboxylase transcriptional regulator CadC</fullName>
    </submittedName>
</protein>
<dbReference type="InterPro" id="IPR000073">
    <property type="entry name" value="AB_hydrolase_1"/>
</dbReference>
<dbReference type="EMBL" id="SHKW01000001">
    <property type="protein sequence ID" value="RZU42044.1"/>
    <property type="molecule type" value="Genomic_DNA"/>
</dbReference>
<dbReference type="SUPFAM" id="SSF46894">
    <property type="entry name" value="C-terminal effector domain of the bipartite response regulators"/>
    <property type="match status" value="1"/>
</dbReference>
<dbReference type="PROSITE" id="PS51755">
    <property type="entry name" value="OMPR_PHOB"/>
    <property type="match status" value="1"/>
</dbReference>
<feature type="domain" description="OmpR/PhoB-type" evidence="3">
    <location>
        <begin position="20"/>
        <end position="118"/>
    </location>
</feature>
<dbReference type="GO" id="GO:0000160">
    <property type="term" value="P:phosphorelay signal transduction system"/>
    <property type="evidence" value="ECO:0007669"/>
    <property type="project" value="InterPro"/>
</dbReference>
<evidence type="ECO:0000256" key="2">
    <source>
        <dbReference type="PROSITE-ProRule" id="PRU01091"/>
    </source>
</evidence>
<feature type="DNA-binding region" description="OmpR/PhoB-type" evidence="2">
    <location>
        <begin position="20"/>
        <end position="118"/>
    </location>
</feature>
<dbReference type="SMART" id="SM00862">
    <property type="entry name" value="Trans_reg_C"/>
    <property type="match status" value="1"/>
</dbReference>
<evidence type="ECO:0000256" key="1">
    <source>
        <dbReference type="ARBA" id="ARBA00023125"/>
    </source>
</evidence>
<evidence type="ECO:0000313" key="5">
    <source>
        <dbReference type="Proteomes" id="UP000292958"/>
    </source>
</evidence>
<dbReference type="PANTHER" id="PTHR43433:SF8">
    <property type="entry name" value="BIFUNCTIONAL LIPASE_ADENYLATE CYCLASE LIPJ"/>
    <property type="match status" value="1"/>
</dbReference>
<name>A0A4Q7YX87_9BACT</name>
<dbReference type="InterPro" id="IPR001867">
    <property type="entry name" value="OmpR/PhoB-type_DNA-bd"/>
</dbReference>
<organism evidence="4 5">
    <name type="scientific">Edaphobacter modestus</name>
    <dbReference type="NCBI Taxonomy" id="388466"/>
    <lineage>
        <taxon>Bacteria</taxon>
        <taxon>Pseudomonadati</taxon>
        <taxon>Acidobacteriota</taxon>
        <taxon>Terriglobia</taxon>
        <taxon>Terriglobales</taxon>
        <taxon>Acidobacteriaceae</taxon>
        <taxon>Edaphobacter</taxon>
    </lineage>
</organism>
<keyword evidence="1 2" id="KW-0238">DNA-binding</keyword>
<gene>
    <name evidence="4" type="ORF">BDD14_3589</name>
</gene>
<dbReference type="Proteomes" id="UP000292958">
    <property type="component" value="Unassembled WGS sequence"/>
</dbReference>
<reference evidence="4 5" key="1">
    <citation type="submission" date="2019-02" db="EMBL/GenBank/DDBJ databases">
        <title>Genomic Encyclopedia of Archaeal and Bacterial Type Strains, Phase II (KMG-II): from individual species to whole genera.</title>
        <authorList>
            <person name="Goeker M."/>
        </authorList>
    </citation>
    <scope>NUCLEOTIDE SEQUENCE [LARGE SCALE GENOMIC DNA]</scope>
    <source>
        <strain evidence="4 5">DSM 18101</strain>
    </source>
</reference>
<dbReference type="InterPro" id="IPR036388">
    <property type="entry name" value="WH-like_DNA-bd_sf"/>
</dbReference>
<dbReference type="PANTHER" id="PTHR43433">
    <property type="entry name" value="HYDROLASE, ALPHA/BETA FOLD FAMILY PROTEIN"/>
    <property type="match status" value="1"/>
</dbReference>
<evidence type="ECO:0000313" key="4">
    <source>
        <dbReference type="EMBL" id="RZU42044.1"/>
    </source>
</evidence>
<dbReference type="InterPro" id="IPR050471">
    <property type="entry name" value="AB_hydrolase"/>
</dbReference>
<keyword evidence="5" id="KW-1185">Reference proteome</keyword>
<dbReference type="InterPro" id="IPR029058">
    <property type="entry name" value="AB_hydrolase_fold"/>
</dbReference>
<dbReference type="PRINTS" id="PR00111">
    <property type="entry name" value="ABHYDROLASE"/>
</dbReference>
<accession>A0A4Q7YX87</accession>
<evidence type="ECO:0000259" key="3">
    <source>
        <dbReference type="PROSITE" id="PS51755"/>
    </source>
</evidence>
<proteinExistence type="predicted"/>
<dbReference type="CDD" id="cd00383">
    <property type="entry name" value="trans_reg_C"/>
    <property type="match status" value="1"/>
</dbReference>
<dbReference type="Pfam" id="PF00561">
    <property type="entry name" value="Abhydrolase_1"/>
    <property type="match status" value="1"/>
</dbReference>
<dbReference type="GO" id="GO:0003677">
    <property type="term" value="F:DNA binding"/>
    <property type="evidence" value="ECO:0007669"/>
    <property type="project" value="UniProtKB-UniRule"/>
</dbReference>